<gene>
    <name evidence="2" type="ORF">AcdelDRAFT_2094</name>
</gene>
<feature type="region of interest" description="Disordered" evidence="1">
    <location>
        <begin position="102"/>
        <end position="148"/>
    </location>
</feature>
<organism evidence="2 3">
    <name type="scientific">Acidovorax delafieldii 2AN</name>
    <dbReference type="NCBI Taxonomy" id="573060"/>
    <lineage>
        <taxon>Bacteria</taxon>
        <taxon>Pseudomonadati</taxon>
        <taxon>Pseudomonadota</taxon>
        <taxon>Betaproteobacteria</taxon>
        <taxon>Burkholderiales</taxon>
        <taxon>Comamonadaceae</taxon>
        <taxon>Acidovorax</taxon>
    </lineage>
</organism>
<evidence type="ECO:0000313" key="3">
    <source>
        <dbReference type="Proteomes" id="UP000003856"/>
    </source>
</evidence>
<comment type="caution">
    <text evidence="2">The sequence shown here is derived from an EMBL/GenBank/DDBJ whole genome shotgun (WGS) entry which is preliminary data.</text>
</comment>
<accession>C5T5B4</accession>
<evidence type="ECO:0000313" key="2">
    <source>
        <dbReference type="EMBL" id="EER60338.1"/>
    </source>
</evidence>
<sequence>MRKTHHRGVVRAGSGRRQSHANTPAIHRQATATAQRGAWVKSSMAALAAIISVAAHFERRLTCPPRDQSRSIGPNRRWCHSQRYKGGELRAAAQAAIKMKTVEGKPGRKTPMMPSARHKMAKPLSSHRTGNASGLGGAGGSSSGKTIAGDCARRFSSDAIGRSSRWLKRQGGTSGS</sequence>
<dbReference type="AlphaFoldDB" id="C5T5B4"/>
<feature type="compositionally biased region" description="Gly residues" evidence="1">
    <location>
        <begin position="133"/>
        <end position="142"/>
    </location>
</feature>
<protein>
    <submittedName>
        <fullName evidence="2">Uncharacterized protein</fullName>
    </submittedName>
</protein>
<dbReference type="PATRIC" id="fig|573060.9.peg.3028"/>
<keyword evidence="3" id="KW-1185">Reference proteome</keyword>
<feature type="region of interest" description="Disordered" evidence="1">
    <location>
        <begin position="1"/>
        <end position="31"/>
    </location>
</feature>
<reference evidence="2 3" key="1">
    <citation type="submission" date="2009-05" db="EMBL/GenBank/DDBJ databases">
        <title>The draft genome of Acidovorax delafieldii 2AN.</title>
        <authorList>
            <consortium name="US DOE Joint Genome Institute (JGI-PGF)"/>
            <person name="Lucas S."/>
            <person name="Copeland A."/>
            <person name="Lapidus A."/>
            <person name="Glavina del Rio T."/>
            <person name="Tice H."/>
            <person name="Bruce D."/>
            <person name="Goodwin L."/>
            <person name="Pitluck S."/>
            <person name="Larimer F."/>
            <person name="Land M.L."/>
            <person name="Hauser L."/>
            <person name="Shelobolina E.S."/>
            <person name="Picardal F."/>
            <person name="Roden E."/>
            <person name="Emerson D."/>
        </authorList>
    </citation>
    <scope>NUCLEOTIDE SEQUENCE [LARGE SCALE GENOMIC DNA]</scope>
    <source>
        <strain evidence="2 3">2AN</strain>
    </source>
</reference>
<evidence type="ECO:0000256" key="1">
    <source>
        <dbReference type="SAM" id="MobiDB-lite"/>
    </source>
</evidence>
<dbReference type="EMBL" id="ACQT01000061">
    <property type="protein sequence ID" value="EER60338.1"/>
    <property type="molecule type" value="Genomic_DNA"/>
</dbReference>
<dbReference type="Proteomes" id="UP000003856">
    <property type="component" value="Unassembled WGS sequence"/>
</dbReference>
<proteinExistence type="predicted"/>
<name>C5T5B4_ACIDE</name>